<dbReference type="SUPFAM" id="SSF57756">
    <property type="entry name" value="Retrovirus zinc finger-like domains"/>
    <property type="match status" value="1"/>
</dbReference>
<dbReference type="OrthoDB" id="116216at2759"/>
<dbReference type="Pfam" id="PF00098">
    <property type="entry name" value="zf-CCHC"/>
    <property type="match status" value="1"/>
</dbReference>
<reference evidence="4" key="2">
    <citation type="submission" date="2020-01" db="EMBL/GenBank/DDBJ databases">
        <authorList>
            <person name="Korhonen P.K.K."/>
            <person name="Guangxu M.G."/>
            <person name="Wang T.W."/>
            <person name="Stroehlein A.J.S."/>
            <person name="Young N.D."/>
            <person name="Ang C.-S.A."/>
            <person name="Fernando D.W.F."/>
            <person name="Lu H.L."/>
            <person name="Taylor S.T."/>
            <person name="Ehtesham M.E.M."/>
            <person name="Najaraj S.H.N."/>
            <person name="Harsha G.H.G."/>
            <person name="Madugundu A.M."/>
            <person name="Renuse S.R."/>
            <person name="Holt D.H."/>
            <person name="Pandey A.P."/>
            <person name="Papenfuss A.P."/>
            <person name="Gasser R.B.G."/>
            <person name="Fischer K.F."/>
        </authorList>
    </citation>
    <scope>NUCLEOTIDE SEQUENCE</scope>
    <source>
        <strain evidence="4">SSS_KF_BRIS2020</strain>
    </source>
</reference>
<feature type="domain" description="CCHC-type" evidence="3">
    <location>
        <begin position="523"/>
        <end position="539"/>
    </location>
</feature>
<dbReference type="EMBL" id="WVUK01000066">
    <property type="protein sequence ID" value="KAF7488212.1"/>
    <property type="molecule type" value="Genomic_DNA"/>
</dbReference>
<dbReference type="InterPro" id="IPR001878">
    <property type="entry name" value="Znf_CCHC"/>
</dbReference>
<evidence type="ECO:0000313" key="4">
    <source>
        <dbReference type="EMBL" id="KAF7488212.1"/>
    </source>
</evidence>
<keyword evidence="6" id="KW-1185">Reference proteome</keyword>
<evidence type="ECO:0000256" key="2">
    <source>
        <dbReference type="SAM" id="MobiDB-lite"/>
    </source>
</evidence>
<dbReference type="Proteomes" id="UP000070412">
    <property type="component" value="Unassembled WGS sequence"/>
</dbReference>
<keyword evidence="1" id="KW-0863">Zinc-finger</keyword>
<dbReference type="GO" id="GO:0008270">
    <property type="term" value="F:zinc ion binding"/>
    <property type="evidence" value="ECO:0007669"/>
    <property type="project" value="UniProtKB-KW"/>
</dbReference>
<protein>
    <recommendedName>
        <fullName evidence="3">CCHC-type domain-containing protein</fullName>
    </recommendedName>
</protein>
<evidence type="ECO:0000259" key="3">
    <source>
        <dbReference type="PROSITE" id="PS50158"/>
    </source>
</evidence>
<dbReference type="InterPro" id="IPR036875">
    <property type="entry name" value="Znf_CCHC_sf"/>
</dbReference>
<reference evidence="5" key="3">
    <citation type="submission" date="2022-06" db="UniProtKB">
        <authorList>
            <consortium name="EnsemblMetazoa"/>
        </authorList>
    </citation>
    <scope>IDENTIFICATION</scope>
</reference>
<dbReference type="GO" id="GO:0003676">
    <property type="term" value="F:nucleic acid binding"/>
    <property type="evidence" value="ECO:0007669"/>
    <property type="project" value="InterPro"/>
</dbReference>
<accession>A0A834R2T9</accession>
<evidence type="ECO:0000313" key="6">
    <source>
        <dbReference type="Proteomes" id="UP000070412"/>
    </source>
</evidence>
<dbReference type="SMART" id="SM00343">
    <property type="entry name" value="ZnF_C2HC"/>
    <property type="match status" value="1"/>
</dbReference>
<name>A0A834R2T9_SARSC</name>
<feature type="compositionally biased region" description="Basic residues" evidence="2">
    <location>
        <begin position="144"/>
        <end position="153"/>
    </location>
</feature>
<dbReference type="EnsemblMetazoa" id="SSS_3958s_mrna">
    <property type="protein sequence ID" value="KAF7488212.1"/>
    <property type="gene ID" value="SSS_3958"/>
</dbReference>
<feature type="region of interest" description="Disordered" evidence="2">
    <location>
        <begin position="135"/>
        <end position="162"/>
    </location>
</feature>
<keyword evidence="1" id="KW-0862">Zinc</keyword>
<evidence type="ECO:0000313" key="5">
    <source>
        <dbReference type="EnsemblMetazoa" id="KAF7488212.1"/>
    </source>
</evidence>
<feature type="region of interest" description="Disordered" evidence="2">
    <location>
        <begin position="174"/>
        <end position="201"/>
    </location>
</feature>
<reference evidence="6" key="1">
    <citation type="journal article" date="2020" name="PLoS Negl. Trop. Dis.">
        <title>High-quality nuclear genome for Sarcoptes scabiei-A critical resource for a neglected parasite.</title>
        <authorList>
            <person name="Korhonen P.K."/>
            <person name="Gasser R.B."/>
            <person name="Ma G."/>
            <person name="Wang T."/>
            <person name="Stroehlein A.J."/>
            <person name="Young N.D."/>
            <person name="Ang C.S."/>
            <person name="Fernando D.D."/>
            <person name="Lu H.C."/>
            <person name="Taylor S."/>
            <person name="Reynolds S.L."/>
            <person name="Mofiz E."/>
            <person name="Najaraj S.H."/>
            <person name="Gowda H."/>
            <person name="Madugundu A."/>
            <person name="Renuse S."/>
            <person name="Holt D."/>
            <person name="Pandey A."/>
            <person name="Papenfuss A.T."/>
            <person name="Fischer K."/>
        </authorList>
    </citation>
    <scope>NUCLEOTIDE SEQUENCE [LARGE SCALE GENOMIC DNA]</scope>
</reference>
<dbReference type="Gene3D" id="4.10.60.10">
    <property type="entry name" value="Zinc finger, CCHC-type"/>
    <property type="match status" value="1"/>
</dbReference>
<sequence>MKEEGFEKLLINAECWLMNANEINAKYIKDNAKSMETKKGIAVDRDSGLLDCWIRIDNTSGRRIIRKKRYGELFIDIDMIWVEHELTVTFLRELVWRLFYGDFFPYIKMITLRKKVTEKKSPIITEKSHREKVSDLVYGEKSPRKSLRKKSPKKVSDLVYGEKSPKKSLQLVYGEKSPKKSLQTSLRRKSPKKSLQTSYVEKSPNKVSDLVYGEKSPIVTEKVSMKKSPISLRRKVTEKVSDFYGKVSIVYGEKSPEVTKSLQTSLRRKVTEKITEKSLRFSLRRKVSKLVYGEKSPKKSLQTSLRRKVTEKSLQIVYGKSHRKKSPIVTEKVTEKSLRFSLRKKVTEKKSPIWFTEKTFRTFFPKEYRYQRNNDTFDQWLVILEEALHAYGLSNLNSEDGYSVLNIKNPIKIIEKLKDRYKGGGAKTAPELFEEYEKIFIKKVLPKEFADVCKSYEIQCLGRPESEHMSDTIFENELLKVERENAKNKLAGSTDGSVSLASTSQKKGDGLRVTKSKKKSEIKCFACGEIGHMKFQCKKRKSKRGSKDTEETARKDVTLCSIFNSKNLVGLVNLDAKNKFIADDGASFHVVNDSSLVENLKSTREEVLATMNGEITATSKGR</sequence>
<dbReference type="AlphaFoldDB" id="A0A834R2T9"/>
<evidence type="ECO:0000256" key="1">
    <source>
        <dbReference type="PROSITE-ProRule" id="PRU00047"/>
    </source>
</evidence>
<gene>
    <name evidence="4" type="ORF">SSS_3958</name>
</gene>
<proteinExistence type="predicted"/>
<keyword evidence="1" id="KW-0479">Metal-binding</keyword>
<organism evidence="4">
    <name type="scientific">Sarcoptes scabiei</name>
    <name type="common">Itch mite</name>
    <name type="synonym">Acarus scabiei</name>
    <dbReference type="NCBI Taxonomy" id="52283"/>
    <lineage>
        <taxon>Eukaryota</taxon>
        <taxon>Metazoa</taxon>
        <taxon>Ecdysozoa</taxon>
        <taxon>Arthropoda</taxon>
        <taxon>Chelicerata</taxon>
        <taxon>Arachnida</taxon>
        <taxon>Acari</taxon>
        <taxon>Acariformes</taxon>
        <taxon>Sarcoptiformes</taxon>
        <taxon>Astigmata</taxon>
        <taxon>Psoroptidia</taxon>
        <taxon>Sarcoptoidea</taxon>
        <taxon>Sarcoptidae</taxon>
        <taxon>Sarcoptinae</taxon>
        <taxon>Sarcoptes</taxon>
    </lineage>
</organism>
<dbReference type="PROSITE" id="PS50158">
    <property type="entry name" value="ZF_CCHC"/>
    <property type="match status" value="1"/>
</dbReference>